<protein>
    <submittedName>
        <fullName evidence="2">Uncharacterized protein</fullName>
    </submittedName>
</protein>
<evidence type="ECO:0000256" key="1">
    <source>
        <dbReference type="SAM" id="Phobius"/>
    </source>
</evidence>
<organism evidence="2">
    <name type="scientific">Mimivirus LCMiAC02</name>
    <dbReference type="NCBI Taxonomy" id="2506609"/>
    <lineage>
        <taxon>Viruses</taxon>
        <taxon>Varidnaviria</taxon>
        <taxon>Bamfordvirae</taxon>
        <taxon>Nucleocytoviricota</taxon>
        <taxon>Megaviricetes</taxon>
        <taxon>Imitervirales</taxon>
        <taxon>Mimiviridae</taxon>
        <taxon>Klosneuvirinae</taxon>
    </lineage>
</organism>
<sequence length="132" mass="15311">MVFYIDDDNEVRLSILYGLSATSSFLLILVNSYINDKEHKILENKILEIEKEIKKRSDFNHKIDPIKPYIKNDKIPSKMTAGSVSDNNVKGPLKLRFRRRNHGFRGYRNKRLGRKSSFPLMCLVAILSLAKN</sequence>
<proteinExistence type="predicted"/>
<evidence type="ECO:0000313" key="2">
    <source>
        <dbReference type="EMBL" id="QBK89145.1"/>
    </source>
</evidence>
<name>A0A481Z267_9VIRU</name>
<keyword evidence="1" id="KW-1133">Transmembrane helix</keyword>
<feature type="transmembrane region" description="Helical" evidence="1">
    <location>
        <begin position="15"/>
        <end position="34"/>
    </location>
</feature>
<reference evidence="2" key="1">
    <citation type="journal article" date="2019" name="MBio">
        <title>Virus Genomes from Deep Sea Sediments Expand the Ocean Megavirome and Support Independent Origins of Viral Gigantism.</title>
        <authorList>
            <person name="Backstrom D."/>
            <person name="Yutin N."/>
            <person name="Jorgensen S.L."/>
            <person name="Dharamshi J."/>
            <person name="Homa F."/>
            <person name="Zaremba-Niedwiedzka K."/>
            <person name="Spang A."/>
            <person name="Wolf Y.I."/>
            <person name="Koonin E.V."/>
            <person name="Ettema T.J."/>
        </authorList>
    </citation>
    <scope>NUCLEOTIDE SEQUENCE</scope>
</reference>
<keyword evidence="1" id="KW-0472">Membrane</keyword>
<dbReference type="EMBL" id="MK500408">
    <property type="protein sequence ID" value="QBK89145.1"/>
    <property type="molecule type" value="Genomic_DNA"/>
</dbReference>
<accession>A0A481Z267</accession>
<gene>
    <name evidence="2" type="ORF">LCMiAC02_02390</name>
</gene>
<keyword evidence="1" id="KW-0812">Transmembrane</keyword>